<dbReference type="PANTHER" id="PTHR42791:SF2">
    <property type="entry name" value="N-ACETYLTRANSFERASE DOMAIN-CONTAINING PROTEIN"/>
    <property type="match status" value="1"/>
</dbReference>
<accession>A0A8H3J5A0</accession>
<feature type="region of interest" description="Disordered" evidence="1">
    <location>
        <begin position="210"/>
        <end position="229"/>
    </location>
</feature>
<evidence type="ECO:0000256" key="1">
    <source>
        <dbReference type="SAM" id="MobiDB-lite"/>
    </source>
</evidence>
<comment type="caution">
    <text evidence="2">The sequence shown here is derived from an EMBL/GenBank/DDBJ whole genome shotgun (WGS) entry which is preliminary data.</text>
</comment>
<dbReference type="AlphaFoldDB" id="A0A8H3J5A0"/>
<gene>
    <name evidence="2" type="ORF">HETSPECPRED_002690</name>
</gene>
<reference evidence="2" key="1">
    <citation type="submission" date="2021-03" db="EMBL/GenBank/DDBJ databases">
        <authorList>
            <person name="Tagirdzhanova G."/>
        </authorList>
    </citation>
    <scope>NUCLEOTIDE SEQUENCE</scope>
</reference>
<name>A0A8H3J5A0_9LECA</name>
<evidence type="ECO:0008006" key="4">
    <source>
        <dbReference type="Google" id="ProtNLM"/>
    </source>
</evidence>
<dbReference type="SUPFAM" id="SSF55729">
    <property type="entry name" value="Acyl-CoA N-acyltransferases (Nat)"/>
    <property type="match status" value="1"/>
</dbReference>
<dbReference type="Gene3D" id="3.40.630.30">
    <property type="match status" value="1"/>
</dbReference>
<keyword evidence="3" id="KW-1185">Reference proteome</keyword>
<dbReference type="OrthoDB" id="410198at2759"/>
<sequence length="229" mass="25064">MPLTLSPCTPPDAPAFTTCFLATYTLQPRHITTYASTPYAAQHAHYLAAFAAGIESQSHPTATLESHYLKVTDDVTGEWVAYAIWQYLPKGYVAEEDRFTEVKEEGEEGGMPEGVNGAMMKDFAGMTRRLRGTHPKHERRGAAGMLIRWAFPFADQGSKPCYVDGSSVGYALYKRCGFTVDVGEVSVNLDKYGDQGFGVHRWVAMMREPVEKPEVEQSAGEGDGIGGPS</sequence>
<evidence type="ECO:0000313" key="3">
    <source>
        <dbReference type="Proteomes" id="UP000664521"/>
    </source>
</evidence>
<dbReference type="Proteomes" id="UP000664521">
    <property type="component" value="Unassembled WGS sequence"/>
</dbReference>
<evidence type="ECO:0000313" key="2">
    <source>
        <dbReference type="EMBL" id="CAF9940944.1"/>
    </source>
</evidence>
<dbReference type="EMBL" id="CAJPDS010000168">
    <property type="protein sequence ID" value="CAF9940944.1"/>
    <property type="molecule type" value="Genomic_DNA"/>
</dbReference>
<organism evidence="2 3">
    <name type="scientific">Heterodermia speciosa</name>
    <dbReference type="NCBI Taxonomy" id="116794"/>
    <lineage>
        <taxon>Eukaryota</taxon>
        <taxon>Fungi</taxon>
        <taxon>Dikarya</taxon>
        <taxon>Ascomycota</taxon>
        <taxon>Pezizomycotina</taxon>
        <taxon>Lecanoromycetes</taxon>
        <taxon>OSLEUM clade</taxon>
        <taxon>Lecanoromycetidae</taxon>
        <taxon>Caliciales</taxon>
        <taxon>Physciaceae</taxon>
        <taxon>Heterodermia</taxon>
    </lineage>
</organism>
<proteinExistence type="predicted"/>
<dbReference type="InterPro" id="IPR016181">
    <property type="entry name" value="Acyl_CoA_acyltransferase"/>
</dbReference>
<dbReference type="InterPro" id="IPR052523">
    <property type="entry name" value="Trichothecene_AcTrans"/>
</dbReference>
<protein>
    <recommendedName>
        <fullName evidence="4">N-acetyltransferase domain-containing protein</fullName>
    </recommendedName>
</protein>
<dbReference type="PANTHER" id="PTHR42791">
    <property type="entry name" value="GNAT FAMILY ACETYLTRANSFERASE"/>
    <property type="match status" value="1"/>
</dbReference>